<reference evidence="10" key="1">
    <citation type="submission" date="2020-10" db="EMBL/GenBank/DDBJ databases">
        <authorList>
            <person name="Gilroy R."/>
        </authorList>
    </citation>
    <scope>NUCLEOTIDE SEQUENCE</scope>
    <source>
        <strain evidence="10">7463</strain>
    </source>
</reference>
<dbReference type="InterPro" id="IPR001463">
    <property type="entry name" value="Na/Ala_symport"/>
</dbReference>
<keyword evidence="8 9" id="KW-0472">Membrane</keyword>
<dbReference type="GO" id="GO:0005283">
    <property type="term" value="F:amino acid:sodium symporter activity"/>
    <property type="evidence" value="ECO:0007669"/>
    <property type="project" value="InterPro"/>
</dbReference>
<evidence type="ECO:0000256" key="6">
    <source>
        <dbReference type="ARBA" id="ARBA00022847"/>
    </source>
</evidence>
<keyword evidence="5 9" id="KW-0812">Transmembrane</keyword>
<evidence type="ECO:0000256" key="7">
    <source>
        <dbReference type="ARBA" id="ARBA00022989"/>
    </source>
</evidence>
<feature type="transmembrane region" description="Helical" evidence="9">
    <location>
        <begin position="153"/>
        <end position="172"/>
    </location>
</feature>
<evidence type="ECO:0000313" key="10">
    <source>
        <dbReference type="EMBL" id="HIU36938.1"/>
    </source>
</evidence>
<dbReference type="Pfam" id="PF01235">
    <property type="entry name" value="Na_Ala_symp"/>
    <property type="match status" value="1"/>
</dbReference>
<dbReference type="Gene3D" id="1.20.1740.10">
    <property type="entry name" value="Amino acid/polyamine transporter I"/>
    <property type="match status" value="1"/>
</dbReference>
<gene>
    <name evidence="10" type="ORF">IAC56_01480</name>
</gene>
<keyword evidence="4" id="KW-1003">Cell membrane</keyword>
<protein>
    <submittedName>
        <fullName evidence="10">Sodium:alanine symporter family protein</fullName>
    </submittedName>
</protein>
<organism evidence="10 11">
    <name type="scientific">Candidatus Aphodousia faecigallinarum</name>
    <dbReference type="NCBI Taxonomy" id="2840677"/>
    <lineage>
        <taxon>Bacteria</taxon>
        <taxon>Pseudomonadati</taxon>
        <taxon>Pseudomonadota</taxon>
        <taxon>Betaproteobacteria</taxon>
        <taxon>Burkholderiales</taxon>
        <taxon>Sutterellaceae</taxon>
        <taxon>Sutterellaceae incertae sedis</taxon>
        <taxon>Candidatus Aphodousia</taxon>
    </lineage>
</organism>
<keyword evidence="9" id="KW-0997">Cell inner membrane</keyword>
<dbReference type="PANTHER" id="PTHR30330:SF14">
    <property type="entry name" value="SODIUM_AMINO ACID (ALANINE) SYMPORTER"/>
    <property type="match status" value="1"/>
</dbReference>
<sequence length="455" mass="48309">MDFLNNLFGDLNSVLWGVFVLIPLLCGTGIFYTVKLRFVQVRLFPTALRFLFNNATLFGKRADQTGMSSFQALATAVAAQVGTGNVAGAATAIVAGGPGALFWLWVAAFFGMATIFAEAVLAQVYRVTGENDRVVGGPAFYISLGLGPKFKPMAIFFSAVAIITMGCMGSLVQSNTVSQALNHAFDIPLLASGIGVAILSGVVMFGGMGRLASVTEKLVPFMAGLYLVGGSYVLACHYDQIIPAFDLIFTAAFNPEAVGGGALGLTVAKAMQFGVARGLFSNEAGMGTTPHAHAVAKVEHPAEQGLVAIFGVFTTVLIVTFTVLVILVTGVMDFDTTGIALTQKAYSVGLGSAGVGFVAICLFFFAYSTIIGWYFFSEQNVRYLFHGRGIFVYRVIVCAFLVLGAVTHVNLVWTLSDFFNGIMVIPNVIALVLLHKVVGNSLKDFEVKLKKAKLN</sequence>
<comment type="caution">
    <text evidence="10">The sequence shown here is derived from an EMBL/GenBank/DDBJ whole genome shotgun (WGS) entry which is preliminary data.</text>
</comment>
<evidence type="ECO:0000256" key="3">
    <source>
        <dbReference type="ARBA" id="ARBA00022448"/>
    </source>
</evidence>
<evidence type="ECO:0000256" key="1">
    <source>
        <dbReference type="ARBA" id="ARBA00004651"/>
    </source>
</evidence>
<evidence type="ECO:0000256" key="2">
    <source>
        <dbReference type="ARBA" id="ARBA00009261"/>
    </source>
</evidence>
<comment type="subcellular location">
    <subcellularLocation>
        <location evidence="9">Cell inner membrane</location>
        <topology evidence="9">Multi-pass membrane protein</topology>
    </subcellularLocation>
    <subcellularLocation>
        <location evidence="1">Cell membrane</location>
        <topology evidence="1">Multi-pass membrane protein</topology>
    </subcellularLocation>
</comment>
<reference evidence="10" key="2">
    <citation type="journal article" date="2021" name="PeerJ">
        <title>Extensive microbial diversity within the chicken gut microbiome revealed by metagenomics and culture.</title>
        <authorList>
            <person name="Gilroy R."/>
            <person name="Ravi A."/>
            <person name="Getino M."/>
            <person name="Pursley I."/>
            <person name="Horton D.L."/>
            <person name="Alikhan N.F."/>
            <person name="Baker D."/>
            <person name="Gharbi K."/>
            <person name="Hall N."/>
            <person name="Watson M."/>
            <person name="Adriaenssens E.M."/>
            <person name="Foster-Nyarko E."/>
            <person name="Jarju S."/>
            <person name="Secka A."/>
            <person name="Antonio M."/>
            <person name="Oren A."/>
            <person name="Chaudhuri R.R."/>
            <person name="La Ragione R."/>
            <person name="Hildebrand F."/>
            <person name="Pallen M.J."/>
        </authorList>
    </citation>
    <scope>NUCLEOTIDE SEQUENCE</scope>
    <source>
        <strain evidence="10">7463</strain>
    </source>
</reference>
<dbReference type="GO" id="GO:0005886">
    <property type="term" value="C:plasma membrane"/>
    <property type="evidence" value="ECO:0007669"/>
    <property type="project" value="UniProtKB-SubCell"/>
</dbReference>
<comment type="similarity">
    <text evidence="2 9">Belongs to the alanine or glycine:cation symporter (AGCS) (TC 2.A.25) family.</text>
</comment>
<keyword evidence="3 9" id="KW-0813">Transport</keyword>
<evidence type="ECO:0000256" key="4">
    <source>
        <dbReference type="ARBA" id="ARBA00022475"/>
    </source>
</evidence>
<evidence type="ECO:0000313" key="11">
    <source>
        <dbReference type="Proteomes" id="UP000824083"/>
    </source>
</evidence>
<dbReference type="PANTHER" id="PTHR30330">
    <property type="entry name" value="AGSS FAMILY TRANSPORTER, SODIUM-ALANINE"/>
    <property type="match status" value="1"/>
</dbReference>
<dbReference type="Proteomes" id="UP000824083">
    <property type="component" value="Unassembled WGS sequence"/>
</dbReference>
<dbReference type="PRINTS" id="PR00175">
    <property type="entry name" value="NAALASMPORT"/>
</dbReference>
<feature type="transmembrane region" description="Helical" evidence="9">
    <location>
        <begin position="218"/>
        <end position="235"/>
    </location>
</feature>
<feature type="transmembrane region" description="Helical" evidence="9">
    <location>
        <begin position="391"/>
        <end position="412"/>
    </location>
</feature>
<evidence type="ECO:0000256" key="5">
    <source>
        <dbReference type="ARBA" id="ARBA00022692"/>
    </source>
</evidence>
<dbReference type="EMBL" id="DVMY01000029">
    <property type="protein sequence ID" value="HIU36938.1"/>
    <property type="molecule type" value="Genomic_DNA"/>
</dbReference>
<evidence type="ECO:0000256" key="9">
    <source>
        <dbReference type="RuleBase" id="RU363064"/>
    </source>
</evidence>
<feature type="transmembrane region" description="Helical" evidence="9">
    <location>
        <begin position="306"/>
        <end position="332"/>
    </location>
</feature>
<proteinExistence type="inferred from homology"/>
<keyword evidence="6 9" id="KW-0769">Symport</keyword>
<name>A0A9D1IGP4_9BURK</name>
<accession>A0A9D1IGP4</accession>
<feature type="transmembrane region" description="Helical" evidence="9">
    <location>
        <begin position="418"/>
        <end position="438"/>
    </location>
</feature>
<evidence type="ECO:0000256" key="8">
    <source>
        <dbReference type="ARBA" id="ARBA00023136"/>
    </source>
</evidence>
<feature type="transmembrane region" description="Helical" evidence="9">
    <location>
        <begin position="102"/>
        <end position="125"/>
    </location>
</feature>
<dbReference type="NCBIfam" id="TIGR00835">
    <property type="entry name" value="agcS"/>
    <property type="match status" value="1"/>
</dbReference>
<dbReference type="AlphaFoldDB" id="A0A9D1IGP4"/>
<feature type="transmembrane region" description="Helical" evidence="9">
    <location>
        <begin position="184"/>
        <end position="206"/>
    </location>
</feature>
<dbReference type="FunFam" id="1.20.1740.10:FF:000004">
    <property type="entry name" value="Sodium:alanine symporter family protein"/>
    <property type="match status" value="1"/>
</dbReference>
<feature type="transmembrane region" description="Helical" evidence="9">
    <location>
        <begin position="14"/>
        <end position="34"/>
    </location>
</feature>
<feature type="transmembrane region" description="Helical" evidence="9">
    <location>
        <begin position="352"/>
        <end position="376"/>
    </location>
</feature>
<keyword evidence="7 9" id="KW-1133">Transmembrane helix</keyword>